<dbReference type="PROSITE" id="PS51704">
    <property type="entry name" value="GP_PDE"/>
    <property type="match status" value="1"/>
</dbReference>
<evidence type="ECO:0000259" key="1">
    <source>
        <dbReference type="PROSITE" id="PS51704"/>
    </source>
</evidence>
<comment type="caution">
    <text evidence="2">The sequence shown here is derived from an EMBL/GenBank/DDBJ whole genome shotgun (WGS) entry which is preliminary data.</text>
</comment>
<reference evidence="2 3" key="1">
    <citation type="submission" date="2017-07" db="EMBL/GenBank/DDBJ databases">
        <title>Draft whole genome sequences of clinical Proprionibacteriaceae strains.</title>
        <authorList>
            <person name="Bernier A.-M."/>
            <person name="Bernard K."/>
            <person name="Domingo M.-C."/>
        </authorList>
    </citation>
    <scope>NUCLEOTIDE SEQUENCE [LARGE SCALE GENOMIC DNA]</scope>
    <source>
        <strain evidence="2 3">NML 030167</strain>
    </source>
</reference>
<dbReference type="InterPro" id="IPR030395">
    <property type="entry name" value="GP_PDE_dom"/>
</dbReference>
<dbReference type="OrthoDB" id="9758957at2"/>
<dbReference type="Proteomes" id="UP000215896">
    <property type="component" value="Unassembled WGS sequence"/>
</dbReference>
<gene>
    <name evidence="2" type="ORF">CGZ94_18880</name>
</gene>
<dbReference type="GO" id="GO:0006629">
    <property type="term" value="P:lipid metabolic process"/>
    <property type="evidence" value="ECO:0007669"/>
    <property type="project" value="InterPro"/>
</dbReference>
<dbReference type="SUPFAM" id="SSF51695">
    <property type="entry name" value="PLC-like phosphodiesterases"/>
    <property type="match status" value="1"/>
</dbReference>
<accession>A0A255GA27</accession>
<name>A0A255GA27_9ACTN</name>
<dbReference type="Gene3D" id="3.20.20.190">
    <property type="entry name" value="Phosphatidylinositol (PI) phosphodiesterase"/>
    <property type="match status" value="1"/>
</dbReference>
<dbReference type="PANTHER" id="PTHR46211">
    <property type="entry name" value="GLYCEROPHOSPHORYL DIESTER PHOSPHODIESTERASE"/>
    <property type="match status" value="1"/>
</dbReference>
<dbReference type="PANTHER" id="PTHR46211:SF1">
    <property type="entry name" value="GLYCEROPHOSPHODIESTER PHOSPHODIESTERASE, CYTOPLASMIC"/>
    <property type="match status" value="1"/>
</dbReference>
<dbReference type="RefSeq" id="WP_094406722.1">
    <property type="nucleotide sequence ID" value="NZ_NMVO01000017.1"/>
</dbReference>
<dbReference type="Pfam" id="PF03009">
    <property type="entry name" value="GDPD"/>
    <property type="match status" value="1"/>
</dbReference>
<evidence type="ECO:0000313" key="3">
    <source>
        <dbReference type="Proteomes" id="UP000215896"/>
    </source>
</evidence>
<dbReference type="InterPro" id="IPR017946">
    <property type="entry name" value="PLC-like_Pdiesterase_TIM-brl"/>
</dbReference>
<dbReference type="AlphaFoldDB" id="A0A255GA27"/>
<sequence>MTDVWAHRGASAYAPENTLEAFRLAAEQGADGIELDVHLSADGELVVIHDETVDRTSDGSGAVSAMSLESLRGLDFSNGKEGYAEVRIPTLAEVFELVRPTRMVVNVELKTNLNFQPGIEPKLAELVAASGMGERVLISSFNHLTLKTLQQIAPQLPVALLFDEIMYLPWEYARDFGAVAIHPAYSYLQVNGAVELAHAAGVRINPWTIDDPEHLRWALGLGVDAVITNTPDVALRLRSELVGETS</sequence>
<keyword evidence="3" id="KW-1185">Reference proteome</keyword>
<dbReference type="CDD" id="cd08563">
    <property type="entry name" value="GDPD_TtGDE_like"/>
    <property type="match status" value="1"/>
</dbReference>
<feature type="domain" description="GP-PDE" evidence="1">
    <location>
        <begin position="2"/>
        <end position="238"/>
    </location>
</feature>
<organism evidence="2 3">
    <name type="scientific">Enemella evansiae</name>
    <dbReference type="NCBI Taxonomy" id="2016499"/>
    <lineage>
        <taxon>Bacteria</taxon>
        <taxon>Bacillati</taxon>
        <taxon>Actinomycetota</taxon>
        <taxon>Actinomycetes</taxon>
        <taxon>Propionibacteriales</taxon>
        <taxon>Propionibacteriaceae</taxon>
        <taxon>Enemella</taxon>
    </lineage>
</organism>
<evidence type="ECO:0000313" key="2">
    <source>
        <dbReference type="EMBL" id="OYO09714.1"/>
    </source>
</evidence>
<protein>
    <submittedName>
        <fullName evidence="2">Glycerophosphodiester phosphodiesterase</fullName>
    </submittedName>
</protein>
<proteinExistence type="predicted"/>
<dbReference type="EMBL" id="NMVO01000017">
    <property type="protein sequence ID" value="OYO09714.1"/>
    <property type="molecule type" value="Genomic_DNA"/>
</dbReference>
<dbReference type="GO" id="GO:0008081">
    <property type="term" value="F:phosphoric diester hydrolase activity"/>
    <property type="evidence" value="ECO:0007669"/>
    <property type="project" value="InterPro"/>
</dbReference>